<feature type="compositionally biased region" description="Low complexity" evidence="8">
    <location>
        <begin position="99"/>
        <end position="108"/>
    </location>
</feature>
<accession>A0A024SA76</accession>
<dbReference type="PROSITE" id="PS50054">
    <property type="entry name" value="TYR_PHOSPHATASE_DUAL"/>
    <property type="match status" value="1"/>
</dbReference>
<evidence type="ECO:0000256" key="5">
    <source>
        <dbReference type="ARBA" id="ARBA00044949"/>
    </source>
</evidence>
<comment type="catalytic activity">
    <reaction evidence="6">
        <text>5-diphospho-1D-myo-inositol 1,2,3,4,6-pentakisphosphate + H2O = 1D-myo-inositol hexakisphosphate + phosphate + H(+)</text>
        <dbReference type="Rhea" id="RHEA:22384"/>
        <dbReference type="ChEBI" id="CHEBI:15377"/>
        <dbReference type="ChEBI" id="CHEBI:15378"/>
        <dbReference type="ChEBI" id="CHEBI:43474"/>
        <dbReference type="ChEBI" id="CHEBI:58130"/>
        <dbReference type="ChEBI" id="CHEBI:58628"/>
        <dbReference type="EC" id="3.6.1.52"/>
    </reaction>
    <physiologicalReaction direction="left-to-right" evidence="6">
        <dbReference type="Rhea" id="RHEA:22385"/>
    </physiologicalReaction>
</comment>
<dbReference type="FunFam" id="3.90.190.10:FF:000035">
    <property type="entry name" value="Tyrosine phosphatase, putative"/>
    <property type="match status" value="1"/>
</dbReference>
<keyword evidence="4" id="KW-0378">Hydrolase</keyword>
<dbReference type="InterPro" id="IPR016130">
    <property type="entry name" value="Tyr_Pase_AS"/>
</dbReference>
<evidence type="ECO:0000256" key="1">
    <source>
        <dbReference type="ARBA" id="ARBA00004496"/>
    </source>
</evidence>
<evidence type="ECO:0000256" key="8">
    <source>
        <dbReference type="SAM" id="MobiDB-lite"/>
    </source>
</evidence>
<dbReference type="GO" id="GO:0052840">
    <property type="term" value="F:inositol diphosphate tetrakisphosphate diphosphatase activity"/>
    <property type="evidence" value="ECO:0007669"/>
    <property type="project" value="TreeGrafter"/>
</dbReference>
<evidence type="ECO:0000256" key="4">
    <source>
        <dbReference type="ARBA" id="ARBA00022801"/>
    </source>
</evidence>
<feature type="region of interest" description="Disordered" evidence="8">
    <location>
        <begin position="83"/>
        <end position="112"/>
    </location>
</feature>
<organism evidence="10 11">
    <name type="scientific">Hypocrea jecorina (strain ATCC 56765 / BCRC 32924 / NRRL 11460 / Rut C-30)</name>
    <name type="common">Trichoderma reesei</name>
    <dbReference type="NCBI Taxonomy" id="1344414"/>
    <lineage>
        <taxon>Eukaryota</taxon>
        <taxon>Fungi</taxon>
        <taxon>Dikarya</taxon>
        <taxon>Ascomycota</taxon>
        <taxon>Pezizomycotina</taxon>
        <taxon>Sordariomycetes</taxon>
        <taxon>Hypocreomycetidae</taxon>
        <taxon>Hypocreales</taxon>
        <taxon>Hypocreaceae</taxon>
        <taxon>Trichoderma</taxon>
    </lineage>
</organism>
<dbReference type="KEGG" id="trr:M419DRAFT_123313"/>
<comment type="catalytic activity">
    <reaction evidence="7">
        <text>1,5-bis(diphospho)-1D-myo-inositol 2,3,4,6-tetrakisphosphate + H2O = 1-diphospho-1D-myo-inositol 2,3,4,5,6-pentakisphosphate + phosphate + 2 H(+)</text>
        <dbReference type="Rhea" id="RHEA:79699"/>
        <dbReference type="ChEBI" id="CHEBI:15377"/>
        <dbReference type="ChEBI" id="CHEBI:15378"/>
        <dbReference type="ChEBI" id="CHEBI:43474"/>
        <dbReference type="ChEBI" id="CHEBI:74946"/>
        <dbReference type="ChEBI" id="CHEBI:77983"/>
        <dbReference type="EC" id="3.6.1.52"/>
    </reaction>
    <physiologicalReaction direction="left-to-right" evidence="7">
        <dbReference type="Rhea" id="RHEA:79700"/>
    </physiologicalReaction>
</comment>
<protein>
    <recommendedName>
        <fullName evidence="2">diphosphoinositol-polyphosphate diphosphatase</fullName>
        <ecNumber evidence="2">3.6.1.52</ecNumber>
    </recommendedName>
</protein>
<evidence type="ECO:0000256" key="2">
    <source>
        <dbReference type="ARBA" id="ARBA00012527"/>
    </source>
</evidence>
<dbReference type="PANTHER" id="PTHR31126">
    <property type="entry name" value="TYROSINE-PROTEIN PHOSPHATASE"/>
    <property type="match status" value="1"/>
</dbReference>
<dbReference type="GO" id="GO:0005737">
    <property type="term" value="C:cytoplasm"/>
    <property type="evidence" value="ECO:0007669"/>
    <property type="project" value="UniProtKB-SubCell"/>
</dbReference>
<dbReference type="SUPFAM" id="SSF52799">
    <property type="entry name" value="(Phosphotyrosine protein) phosphatases II"/>
    <property type="match status" value="1"/>
</dbReference>
<dbReference type="AlphaFoldDB" id="A0A024SA76"/>
<dbReference type="OrthoDB" id="6375174at2759"/>
<dbReference type="HOGENOM" id="CLU_047845_0_2_1"/>
<evidence type="ECO:0000256" key="7">
    <source>
        <dbReference type="ARBA" id="ARBA00047927"/>
    </source>
</evidence>
<dbReference type="EC" id="3.6.1.52" evidence="2"/>
<feature type="domain" description="Tyrosine-protein phosphatase" evidence="9">
    <location>
        <begin position="121"/>
        <end position="269"/>
    </location>
</feature>
<keyword evidence="3" id="KW-0963">Cytoplasm</keyword>
<gene>
    <name evidence="10" type="ORF">M419DRAFT_123313</name>
</gene>
<evidence type="ECO:0000256" key="6">
    <source>
        <dbReference type="ARBA" id="ARBA00047342"/>
    </source>
</evidence>
<dbReference type="InterPro" id="IPR020422">
    <property type="entry name" value="TYR_PHOSPHATASE_DUAL_dom"/>
</dbReference>
<evidence type="ECO:0000313" key="10">
    <source>
        <dbReference type="EMBL" id="ETS02265.1"/>
    </source>
</evidence>
<sequence>MALNILSDSKVVPFVSEAASLTTSSLYPSLSRSDERDLMFESSSIVATEMKSHGAVDEQPANGEEAPSRLQRRAVVQQVSLSSTLPRAHATSDSAVDGSSLSTTSHSSDIPLAPIEGRPVNFGLVVPGVYRSSYPKKEDFAFLKGLKLKTIVTLVKKDEPDHDLEAFIAANGIQQIIFNMKGTKKEPIPPSTMAAILEIVLDRQNYPLVIHCNHGKHRTGCVVAVVRKLSGWNLERALDEYKSYATPKVRECDVDYITAFQPSSLEMIRIRPARGEHGRFSPLQVRSFVRTLMFTVVVTSIWLFSGSRMVVPRGSPPS</sequence>
<dbReference type="InterPro" id="IPR004861">
    <property type="entry name" value="Siw14-like"/>
</dbReference>
<evidence type="ECO:0000313" key="11">
    <source>
        <dbReference type="Proteomes" id="UP000024376"/>
    </source>
</evidence>
<evidence type="ECO:0000259" key="9">
    <source>
        <dbReference type="PROSITE" id="PS50054"/>
    </source>
</evidence>
<name>A0A024SA76_HYPJR</name>
<reference evidence="11" key="1">
    <citation type="journal article" date="2013" name="Ind. Biotechnol.">
        <title>Comparative genomics analysis of Trichoderma reesei strains.</title>
        <authorList>
            <person name="Koike H."/>
            <person name="Aerts A."/>
            <person name="LaButti K."/>
            <person name="Grigoriev I.V."/>
            <person name="Baker S.E."/>
        </authorList>
    </citation>
    <scope>NUCLEOTIDE SEQUENCE [LARGE SCALE GENOMIC DNA]</scope>
    <source>
        <strain evidence="11">ATCC 56765 / BCRC 32924 / NRRL 11460 / Rut C-30</strain>
    </source>
</reference>
<dbReference type="Gene3D" id="3.90.190.10">
    <property type="entry name" value="Protein tyrosine phosphatase superfamily"/>
    <property type="match status" value="1"/>
</dbReference>
<proteinExistence type="inferred from homology"/>
<dbReference type="InterPro" id="IPR029021">
    <property type="entry name" value="Prot-tyrosine_phosphatase-like"/>
</dbReference>
<dbReference type="PANTHER" id="PTHR31126:SF48">
    <property type="entry name" value="INOSITOL PHOSPHATASE SIW14"/>
    <property type="match status" value="1"/>
</dbReference>
<dbReference type="GO" id="GO:0016791">
    <property type="term" value="F:phosphatase activity"/>
    <property type="evidence" value="ECO:0007669"/>
    <property type="project" value="TreeGrafter"/>
</dbReference>
<feature type="region of interest" description="Disordered" evidence="8">
    <location>
        <begin position="49"/>
        <end position="69"/>
    </location>
</feature>
<dbReference type="EMBL" id="KI911146">
    <property type="protein sequence ID" value="ETS02265.1"/>
    <property type="molecule type" value="Genomic_DNA"/>
</dbReference>
<dbReference type="Proteomes" id="UP000024376">
    <property type="component" value="Unassembled WGS sequence"/>
</dbReference>
<dbReference type="PROSITE" id="PS00383">
    <property type="entry name" value="TYR_PHOSPHATASE_1"/>
    <property type="match status" value="1"/>
</dbReference>
<dbReference type="Pfam" id="PF03162">
    <property type="entry name" value="Y_phosphatase2"/>
    <property type="match status" value="1"/>
</dbReference>
<comment type="subcellular location">
    <subcellularLocation>
        <location evidence="1">Cytoplasm</location>
    </subcellularLocation>
</comment>
<evidence type="ECO:0000256" key="3">
    <source>
        <dbReference type="ARBA" id="ARBA00022490"/>
    </source>
</evidence>
<comment type="similarity">
    <text evidence="5">Belongs to the protein-tyrosine phosphatase family. Atypical dual-specificity phosphatase Siw14-like subfamily.</text>
</comment>